<reference evidence="1 2" key="1">
    <citation type="submission" date="2016-10" db="EMBL/GenBank/DDBJ databases">
        <title>Draft genome sequence of Coniochaeta ligniaria NRRL30616, a lignocellulolytic fungus for bioabatement of inhibitors in plant biomass hydrolysates.</title>
        <authorList>
            <consortium name="DOE Joint Genome Institute"/>
            <person name="Jimenez D.J."/>
            <person name="Hector R.E."/>
            <person name="Riley R."/>
            <person name="Sun H."/>
            <person name="Grigoriev I.V."/>
            <person name="Van Elsas J.D."/>
            <person name="Nichols N.N."/>
        </authorList>
    </citation>
    <scope>NUCLEOTIDE SEQUENCE [LARGE SCALE GENOMIC DNA]</scope>
    <source>
        <strain evidence="1 2">NRRL 30616</strain>
    </source>
</reference>
<dbReference type="Proteomes" id="UP000182658">
    <property type="component" value="Unassembled WGS sequence"/>
</dbReference>
<name>A0A1J7JE13_9PEZI</name>
<dbReference type="AlphaFoldDB" id="A0A1J7JE13"/>
<dbReference type="InParanoid" id="A0A1J7JE13"/>
<dbReference type="EMBL" id="KV875095">
    <property type="protein sequence ID" value="OIW31561.1"/>
    <property type="molecule type" value="Genomic_DNA"/>
</dbReference>
<dbReference type="STRING" id="1408157.A0A1J7JE13"/>
<accession>A0A1J7JE13</accession>
<proteinExistence type="predicted"/>
<keyword evidence="2" id="KW-1185">Reference proteome</keyword>
<dbReference type="OrthoDB" id="329835at2759"/>
<gene>
    <name evidence="1" type="ORF">CONLIGDRAFT_228226</name>
</gene>
<evidence type="ECO:0000313" key="2">
    <source>
        <dbReference type="Proteomes" id="UP000182658"/>
    </source>
</evidence>
<organism evidence="1 2">
    <name type="scientific">Coniochaeta ligniaria NRRL 30616</name>
    <dbReference type="NCBI Taxonomy" id="1408157"/>
    <lineage>
        <taxon>Eukaryota</taxon>
        <taxon>Fungi</taxon>
        <taxon>Dikarya</taxon>
        <taxon>Ascomycota</taxon>
        <taxon>Pezizomycotina</taxon>
        <taxon>Sordariomycetes</taxon>
        <taxon>Sordariomycetidae</taxon>
        <taxon>Coniochaetales</taxon>
        <taxon>Coniochaetaceae</taxon>
        <taxon>Coniochaeta</taxon>
    </lineage>
</organism>
<sequence length="103" mass="11489">MVYMSCLQRNANAVETIQDVAGELVRLGYAVSSSAINKYPETNGEEVATTSNIIKFVPGLPPYPWNHSSRYWIESRVNKDIRHKRFPPHELLGMLVSGATTPA</sequence>
<evidence type="ECO:0000313" key="1">
    <source>
        <dbReference type="EMBL" id="OIW31561.1"/>
    </source>
</evidence>
<protein>
    <submittedName>
        <fullName evidence="1">Uncharacterized protein</fullName>
    </submittedName>
</protein>